<sequence>MSLQSNSVVLLQIQPISHQDRKKFDMFFLEIQYFSNPNPK</sequence>
<evidence type="ECO:0000313" key="2">
    <source>
        <dbReference type="Proteomes" id="UP000789901"/>
    </source>
</evidence>
<name>A0ABN7UMC6_GIGMA</name>
<reference evidence="1 2" key="1">
    <citation type="submission" date="2021-06" db="EMBL/GenBank/DDBJ databases">
        <authorList>
            <person name="Kallberg Y."/>
            <person name="Tangrot J."/>
            <person name="Rosling A."/>
        </authorList>
    </citation>
    <scope>NUCLEOTIDE SEQUENCE [LARGE SCALE GENOMIC DNA]</scope>
    <source>
        <strain evidence="1 2">120-4 pot B 10/14</strain>
    </source>
</reference>
<accession>A0ABN7UMC6</accession>
<evidence type="ECO:0000313" key="1">
    <source>
        <dbReference type="EMBL" id="CAG8622205.1"/>
    </source>
</evidence>
<protein>
    <submittedName>
        <fullName evidence="1">22230_t:CDS:1</fullName>
    </submittedName>
</protein>
<gene>
    <name evidence="1" type="ORF">GMARGA_LOCUS7900</name>
</gene>
<proteinExistence type="predicted"/>
<keyword evidence="2" id="KW-1185">Reference proteome</keyword>
<dbReference type="EMBL" id="CAJVQB010003943">
    <property type="protein sequence ID" value="CAG8622205.1"/>
    <property type="molecule type" value="Genomic_DNA"/>
</dbReference>
<comment type="caution">
    <text evidence="1">The sequence shown here is derived from an EMBL/GenBank/DDBJ whole genome shotgun (WGS) entry which is preliminary data.</text>
</comment>
<organism evidence="1 2">
    <name type="scientific">Gigaspora margarita</name>
    <dbReference type="NCBI Taxonomy" id="4874"/>
    <lineage>
        <taxon>Eukaryota</taxon>
        <taxon>Fungi</taxon>
        <taxon>Fungi incertae sedis</taxon>
        <taxon>Mucoromycota</taxon>
        <taxon>Glomeromycotina</taxon>
        <taxon>Glomeromycetes</taxon>
        <taxon>Diversisporales</taxon>
        <taxon>Gigasporaceae</taxon>
        <taxon>Gigaspora</taxon>
    </lineage>
</organism>
<dbReference type="Proteomes" id="UP000789901">
    <property type="component" value="Unassembled WGS sequence"/>
</dbReference>